<dbReference type="PANTHER" id="PTHR15555">
    <property type="entry name" value="ZINC FINGER HIT DOMAIN CONTAINING PROTEIN 2 PROTEIN FON -RELATED"/>
    <property type="match status" value="1"/>
</dbReference>
<dbReference type="Pfam" id="PF04438">
    <property type="entry name" value="zf-HIT"/>
    <property type="match status" value="1"/>
</dbReference>
<dbReference type="InterPro" id="IPR007529">
    <property type="entry name" value="Znf_HIT"/>
</dbReference>
<evidence type="ECO:0000256" key="1">
    <source>
        <dbReference type="PROSITE-ProRule" id="PRU00453"/>
    </source>
</evidence>
<evidence type="ECO:0000256" key="2">
    <source>
        <dbReference type="SAM" id="MobiDB-lite"/>
    </source>
</evidence>
<dbReference type="SUPFAM" id="SSF144232">
    <property type="entry name" value="HIT/MYND zinc finger-like"/>
    <property type="match status" value="1"/>
</dbReference>
<evidence type="ECO:0000313" key="5">
    <source>
        <dbReference type="RefSeq" id="XP_010919296.1"/>
    </source>
</evidence>
<proteinExistence type="predicted"/>
<dbReference type="OrthoDB" id="18412at2759"/>
<dbReference type="PANTHER" id="PTHR15555:SF0">
    <property type="entry name" value="ZINC FINGER HIT DOMAIN-CONTAINING PROTEIN 2"/>
    <property type="match status" value="1"/>
</dbReference>
<evidence type="ECO:0000313" key="4">
    <source>
        <dbReference type="Proteomes" id="UP000504607"/>
    </source>
</evidence>
<dbReference type="PROSITE" id="PS51083">
    <property type="entry name" value="ZF_HIT"/>
    <property type="match status" value="1"/>
</dbReference>
<name>A0A6I9R2A3_ELAGV</name>
<dbReference type="Gene3D" id="3.30.60.190">
    <property type="match status" value="1"/>
</dbReference>
<dbReference type="AlphaFoldDB" id="A0A6I9R2A3"/>
<protein>
    <submittedName>
        <fullName evidence="5 6">Zinc finger HIT domain-containing protein 2 isoform X1</fullName>
    </submittedName>
</protein>
<dbReference type="CDD" id="cd23024">
    <property type="entry name" value="zf-HIT_ZNHIT2-3"/>
    <property type="match status" value="1"/>
</dbReference>
<dbReference type="InterPro" id="IPR039646">
    <property type="entry name" value="ZNHIT2"/>
</dbReference>
<feature type="region of interest" description="Disordered" evidence="2">
    <location>
        <begin position="176"/>
        <end position="208"/>
    </location>
</feature>
<keyword evidence="1" id="KW-0479">Metal-binding</keyword>
<dbReference type="RefSeq" id="XP_010919296.1">
    <property type="nucleotide sequence ID" value="XM_010920994.3"/>
</dbReference>
<evidence type="ECO:0000313" key="6">
    <source>
        <dbReference type="RefSeq" id="XP_010919297.1"/>
    </source>
</evidence>
<accession>A0A6I9R2A3</accession>
<sequence length="406" mass="45429">MEDVVISEATSTSSSFSDARIICRVCQKQFAQYTCPRCNSRYCSLQCYKRHSLRCTESFMRENVMEELQQIQPEDETKRKMLDILKRFHSEEEMNSDDEDESMLSEETIQKVLSGNEIRLEDLSAEEIKYFRKALASGELSRLIEPWTPWWTKPSARSISLSPGGGQLVKPLHEHEGTNAQASTTPEPKLSEVPAGPENSLPPLEQLTRTDPSPLLAVHLVDVLYSYCFTLRLYNGDWHSDPSGAATAILSVSKVLGDDARPETVAEALGACLEQTCSAVYRHTGGFRFCIGLLDDIISLLHLGCGALICSLCDLQRLIQAGERMLKSEKMGKAEKGKSSRKLHSAERKVYFLMCWVHDQPGEAWSSLAGIVEVEKASLWESGYSGTRVKAEKKEVPQTKVLIEEV</sequence>
<organism evidence="4 6">
    <name type="scientific">Elaeis guineensis var. tenera</name>
    <name type="common">Oil palm</name>
    <dbReference type="NCBI Taxonomy" id="51953"/>
    <lineage>
        <taxon>Eukaryota</taxon>
        <taxon>Viridiplantae</taxon>
        <taxon>Streptophyta</taxon>
        <taxon>Embryophyta</taxon>
        <taxon>Tracheophyta</taxon>
        <taxon>Spermatophyta</taxon>
        <taxon>Magnoliopsida</taxon>
        <taxon>Liliopsida</taxon>
        <taxon>Arecaceae</taxon>
        <taxon>Arecoideae</taxon>
        <taxon>Cocoseae</taxon>
        <taxon>Elaeidinae</taxon>
        <taxon>Elaeis</taxon>
    </lineage>
</organism>
<gene>
    <name evidence="5 6" type="primary">LOC105043449</name>
</gene>
<keyword evidence="1" id="KW-0863">Zinc-finger</keyword>
<dbReference type="GO" id="GO:0008270">
    <property type="term" value="F:zinc ion binding"/>
    <property type="evidence" value="ECO:0007669"/>
    <property type="project" value="UniProtKB-UniRule"/>
</dbReference>
<keyword evidence="4" id="KW-1185">Reference proteome</keyword>
<feature type="domain" description="HIT-type" evidence="3">
    <location>
        <begin position="23"/>
        <end position="55"/>
    </location>
</feature>
<dbReference type="KEGG" id="egu:105043449"/>
<keyword evidence="1" id="KW-0862">Zinc</keyword>
<dbReference type="Proteomes" id="UP000504607">
    <property type="component" value="Chromosome 4"/>
</dbReference>
<dbReference type="RefSeq" id="XP_073111915.1">
    <property type="nucleotide sequence ID" value="XM_073255814.1"/>
</dbReference>
<dbReference type="RefSeq" id="XP_010919297.1">
    <property type="nucleotide sequence ID" value="XM_010920995.3"/>
</dbReference>
<reference evidence="5 6" key="1">
    <citation type="submission" date="2025-04" db="UniProtKB">
        <authorList>
            <consortium name="RefSeq"/>
        </authorList>
    </citation>
    <scope>IDENTIFICATION</scope>
</reference>
<dbReference type="RefSeq" id="XP_073111916.1">
    <property type="nucleotide sequence ID" value="XM_073255815.1"/>
</dbReference>
<dbReference type="GeneID" id="105043449"/>
<evidence type="ECO:0000259" key="3">
    <source>
        <dbReference type="PROSITE" id="PS51083"/>
    </source>
</evidence>